<keyword evidence="6 7" id="KW-0788">Thiol protease</keyword>
<dbReference type="SUPFAM" id="SSF54001">
    <property type="entry name" value="Cysteine proteinases"/>
    <property type="match status" value="1"/>
</dbReference>
<evidence type="ECO:0000256" key="6">
    <source>
        <dbReference type="ARBA" id="ARBA00022807"/>
    </source>
</evidence>
<dbReference type="EMBL" id="KN880436">
    <property type="protein sequence ID" value="KIY73348.1"/>
    <property type="molecule type" value="Genomic_DNA"/>
</dbReference>
<dbReference type="PROSITE" id="PS00140">
    <property type="entry name" value="UCH_1"/>
    <property type="match status" value="1"/>
</dbReference>
<dbReference type="MEROPS" id="C12.002"/>
<evidence type="ECO:0000313" key="11">
    <source>
        <dbReference type="Proteomes" id="UP000054007"/>
    </source>
</evidence>
<dbReference type="Proteomes" id="UP000054007">
    <property type="component" value="Unassembled WGS sequence"/>
</dbReference>
<feature type="domain" description="UCH catalytic" evidence="9">
    <location>
        <begin position="7"/>
        <end position="235"/>
    </location>
</feature>
<accession>A0A0D7BS35</accession>
<evidence type="ECO:0000313" key="10">
    <source>
        <dbReference type="EMBL" id="KIY73348.1"/>
    </source>
</evidence>
<evidence type="ECO:0000256" key="8">
    <source>
        <dbReference type="RuleBase" id="RU361215"/>
    </source>
</evidence>
<dbReference type="EC" id="3.4.19.12" evidence="8"/>
<dbReference type="GO" id="GO:0005737">
    <property type="term" value="C:cytoplasm"/>
    <property type="evidence" value="ECO:0007669"/>
    <property type="project" value="TreeGrafter"/>
</dbReference>
<dbReference type="CDD" id="cd09616">
    <property type="entry name" value="Peptidase_C12_UCH_L1_L3"/>
    <property type="match status" value="1"/>
</dbReference>
<dbReference type="PANTHER" id="PTHR10589">
    <property type="entry name" value="UBIQUITIN CARBOXYL-TERMINAL HYDROLASE"/>
    <property type="match status" value="1"/>
</dbReference>
<dbReference type="InterPro" id="IPR036959">
    <property type="entry name" value="Peptidase_C12_UCH_sf"/>
</dbReference>
<evidence type="ECO:0000259" key="9">
    <source>
        <dbReference type="PROSITE" id="PS52048"/>
    </source>
</evidence>
<keyword evidence="5 7" id="KW-0378">Hydrolase</keyword>
<sequence>MSPGQKRYIPLESNPEVFTDLIHNLGIKTLKFQDVYSIEDEGLMALVERPTYALVLVSPVGADYEKYTKENGPPPYTGSGEDEPVIWYRQTIHNACGLYGILHALSNGDARAQIAADSPISALVSKCVSLGPEERAIALEESTVLEDAHKGAAQQGSTAPPALEDEVDYHYVAFVKGKDGYLYEMDGNKNGPINKGIKLSADEDLFGPGGISLVKEFIEREQGGNPNFSLMALVPDLD</sequence>
<evidence type="ECO:0000256" key="7">
    <source>
        <dbReference type="PROSITE-ProRule" id="PRU01393"/>
    </source>
</evidence>
<evidence type="ECO:0000256" key="5">
    <source>
        <dbReference type="ARBA" id="ARBA00022801"/>
    </source>
</evidence>
<protein>
    <recommendedName>
        <fullName evidence="8">Ubiquitin carboxyl-terminal hydrolase</fullName>
        <ecNumber evidence="8">3.4.19.12</ecNumber>
    </recommendedName>
</protein>
<dbReference type="OrthoDB" id="427186at2759"/>
<dbReference type="STRING" id="1314674.A0A0D7BS35"/>
<dbReference type="FunFam" id="3.40.532.10:FF:000006">
    <property type="entry name" value="Ubiquitin carboxyl-terminal hydrolase"/>
    <property type="match status" value="1"/>
</dbReference>
<keyword evidence="3 7" id="KW-0645">Protease</keyword>
<dbReference type="InterPro" id="IPR057254">
    <property type="entry name" value="UCH_AS"/>
</dbReference>
<dbReference type="PRINTS" id="PR00707">
    <property type="entry name" value="UBCTHYDRLASE"/>
</dbReference>
<proteinExistence type="inferred from homology"/>
<dbReference type="Pfam" id="PF01088">
    <property type="entry name" value="Peptidase_C12"/>
    <property type="match status" value="1"/>
</dbReference>
<dbReference type="GO" id="GO:0006511">
    <property type="term" value="P:ubiquitin-dependent protein catabolic process"/>
    <property type="evidence" value="ECO:0007669"/>
    <property type="project" value="UniProtKB-UniRule"/>
</dbReference>
<dbReference type="InterPro" id="IPR001578">
    <property type="entry name" value="Peptidase_C12_UCH"/>
</dbReference>
<dbReference type="InterPro" id="IPR038765">
    <property type="entry name" value="Papain-like_cys_pep_sf"/>
</dbReference>
<comment type="catalytic activity">
    <reaction evidence="1 7 8">
        <text>Thiol-dependent hydrolysis of ester, thioester, amide, peptide and isopeptide bonds formed by the C-terminal Gly of ubiquitin (a 76-residue protein attached to proteins as an intracellular targeting signal).</text>
        <dbReference type="EC" id="3.4.19.12"/>
    </reaction>
</comment>
<dbReference type="GO" id="GO:0004843">
    <property type="term" value="F:cysteine-type deubiquitinase activity"/>
    <property type="evidence" value="ECO:0007669"/>
    <property type="project" value="UniProtKB-UniRule"/>
</dbReference>
<evidence type="ECO:0000256" key="4">
    <source>
        <dbReference type="ARBA" id="ARBA00022786"/>
    </source>
</evidence>
<dbReference type="PANTHER" id="PTHR10589:SF17">
    <property type="entry name" value="UBIQUITIN CARBOXYL-TERMINAL HYDROLASE"/>
    <property type="match status" value="1"/>
</dbReference>
<evidence type="ECO:0000256" key="2">
    <source>
        <dbReference type="ARBA" id="ARBA00009326"/>
    </source>
</evidence>
<dbReference type="AlphaFoldDB" id="A0A0D7BS35"/>
<reference evidence="10 11" key="1">
    <citation type="journal article" date="2015" name="Fungal Genet. Biol.">
        <title>Evolution of novel wood decay mechanisms in Agaricales revealed by the genome sequences of Fistulina hepatica and Cylindrobasidium torrendii.</title>
        <authorList>
            <person name="Floudas D."/>
            <person name="Held B.W."/>
            <person name="Riley R."/>
            <person name="Nagy L.G."/>
            <person name="Koehler G."/>
            <person name="Ransdell A.S."/>
            <person name="Younus H."/>
            <person name="Chow J."/>
            <person name="Chiniquy J."/>
            <person name="Lipzen A."/>
            <person name="Tritt A."/>
            <person name="Sun H."/>
            <person name="Haridas S."/>
            <person name="LaButti K."/>
            <person name="Ohm R.A."/>
            <person name="Kues U."/>
            <person name="Blanchette R.A."/>
            <person name="Grigoriev I.V."/>
            <person name="Minto R.E."/>
            <person name="Hibbett D.S."/>
        </authorList>
    </citation>
    <scope>NUCLEOTIDE SEQUENCE [LARGE SCALE GENOMIC DNA]</scope>
    <source>
        <strain evidence="10 11">FP15055 ss-10</strain>
    </source>
</reference>
<feature type="active site" description="Nucleophile" evidence="7">
    <location>
        <position position="96"/>
    </location>
</feature>
<evidence type="ECO:0000256" key="1">
    <source>
        <dbReference type="ARBA" id="ARBA00000707"/>
    </source>
</evidence>
<keyword evidence="4 7" id="KW-0833">Ubl conjugation pathway</keyword>
<keyword evidence="11" id="KW-1185">Reference proteome</keyword>
<dbReference type="GO" id="GO:0016579">
    <property type="term" value="P:protein deubiquitination"/>
    <property type="evidence" value="ECO:0007669"/>
    <property type="project" value="TreeGrafter"/>
</dbReference>
<name>A0A0D7BS35_9AGAR</name>
<feature type="active site" description="Proton donor" evidence="7">
    <location>
        <position position="170"/>
    </location>
</feature>
<comment type="similarity">
    <text evidence="2 7 8">Belongs to the peptidase C12 family.</text>
</comment>
<gene>
    <name evidence="10" type="ORF">CYLTODRAFT_406671</name>
</gene>
<feature type="site" description="Transition state stabilizer" evidence="7">
    <location>
        <position position="90"/>
    </location>
</feature>
<feature type="site" description="Important for enzyme activity" evidence="7">
    <location>
        <position position="186"/>
    </location>
</feature>
<dbReference type="PROSITE" id="PS52048">
    <property type="entry name" value="UCH_DOMAIN"/>
    <property type="match status" value="1"/>
</dbReference>
<evidence type="ECO:0000256" key="3">
    <source>
        <dbReference type="ARBA" id="ARBA00022670"/>
    </source>
</evidence>
<dbReference type="Gene3D" id="3.40.532.10">
    <property type="entry name" value="Peptidase C12, ubiquitin carboxyl-terminal hydrolase"/>
    <property type="match status" value="1"/>
</dbReference>
<organism evidence="10 11">
    <name type="scientific">Cylindrobasidium torrendii FP15055 ss-10</name>
    <dbReference type="NCBI Taxonomy" id="1314674"/>
    <lineage>
        <taxon>Eukaryota</taxon>
        <taxon>Fungi</taxon>
        <taxon>Dikarya</taxon>
        <taxon>Basidiomycota</taxon>
        <taxon>Agaricomycotina</taxon>
        <taxon>Agaricomycetes</taxon>
        <taxon>Agaricomycetidae</taxon>
        <taxon>Agaricales</taxon>
        <taxon>Marasmiineae</taxon>
        <taxon>Physalacriaceae</taxon>
        <taxon>Cylindrobasidium</taxon>
    </lineage>
</organism>